<dbReference type="Proteomes" id="UP001589774">
    <property type="component" value="Unassembled WGS sequence"/>
</dbReference>
<reference evidence="4 5" key="1">
    <citation type="submission" date="2024-09" db="EMBL/GenBank/DDBJ databases">
        <authorList>
            <person name="Sun Q."/>
            <person name="Mori K."/>
        </authorList>
    </citation>
    <scope>NUCLEOTIDE SEQUENCE [LARGE SCALE GENOMIC DNA]</scope>
    <source>
        <strain evidence="4 5">CCM 7765</strain>
    </source>
</reference>
<keyword evidence="2" id="KW-0804">Transcription</keyword>
<dbReference type="Pfam" id="PF12833">
    <property type="entry name" value="HTH_18"/>
    <property type="match status" value="1"/>
</dbReference>
<dbReference type="SUPFAM" id="SSF46689">
    <property type="entry name" value="Homeodomain-like"/>
    <property type="match status" value="2"/>
</dbReference>
<name>A0ABV6HSV1_9SPHI</name>
<dbReference type="InterPro" id="IPR009057">
    <property type="entry name" value="Homeodomain-like_sf"/>
</dbReference>
<dbReference type="EMBL" id="JBHLWO010000007">
    <property type="protein sequence ID" value="MFC0321727.1"/>
    <property type="molecule type" value="Genomic_DNA"/>
</dbReference>
<evidence type="ECO:0000256" key="2">
    <source>
        <dbReference type="ARBA" id="ARBA00023163"/>
    </source>
</evidence>
<evidence type="ECO:0000259" key="3">
    <source>
        <dbReference type="PROSITE" id="PS01124"/>
    </source>
</evidence>
<gene>
    <name evidence="4" type="ORF">ACFFI0_25670</name>
</gene>
<sequence>MKHLTILVPNIQTANSTIACIVGAYQIFTGANSYWEKKGNKPLFKIETAGVAEESAFINGLLTIKPQINISALKKTDLVLIPSLNPEFKQAMEDNMVLINWFREQYKNGAEVASMCTGAFMLASSGLLDKRSCSIHWNSADNFRSLFPEVQLKTEKLITDENGIYTNGGGYSFLNLLLYLVEKYYDRETAIYCSKIFQVEIDRQTQSAFTIFTGQKSHGDEVIIKAQQYIEDNFNEKISVEDLSRKLAIGRRNFDRRFIKATGNTPIEYLQRVKIESAKKAFETTRKTINEVMYEVGYSDVKAFREVFRKITGLSPLDYKNKYNKDADSMLSD</sequence>
<dbReference type="Gene3D" id="1.10.10.60">
    <property type="entry name" value="Homeodomain-like"/>
    <property type="match status" value="2"/>
</dbReference>
<dbReference type="PANTHER" id="PTHR43130">
    <property type="entry name" value="ARAC-FAMILY TRANSCRIPTIONAL REGULATOR"/>
    <property type="match status" value="1"/>
</dbReference>
<dbReference type="InterPro" id="IPR018060">
    <property type="entry name" value="HTH_AraC"/>
</dbReference>
<evidence type="ECO:0000313" key="5">
    <source>
        <dbReference type="Proteomes" id="UP001589774"/>
    </source>
</evidence>
<dbReference type="PROSITE" id="PS51257">
    <property type="entry name" value="PROKAR_LIPOPROTEIN"/>
    <property type="match status" value="1"/>
</dbReference>
<dbReference type="Gene3D" id="3.40.50.880">
    <property type="match status" value="1"/>
</dbReference>
<dbReference type="InterPro" id="IPR029062">
    <property type="entry name" value="Class_I_gatase-like"/>
</dbReference>
<comment type="caution">
    <text evidence="4">The sequence shown here is derived from an EMBL/GenBank/DDBJ whole genome shotgun (WGS) entry which is preliminary data.</text>
</comment>
<dbReference type="RefSeq" id="WP_013665855.1">
    <property type="nucleotide sequence ID" value="NZ_JBHLWO010000007.1"/>
</dbReference>
<organism evidence="4 5">
    <name type="scientific">Olivibacter oleidegradans</name>
    <dbReference type="NCBI Taxonomy" id="760123"/>
    <lineage>
        <taxon>Bacteria</taxon>
        <taxon>Pseudomonadati</taxon>
        <taxon>Bacteroidota</taxon>
        <taxon>Sphingobacteriia</taxon>
        <taxon>Sphingobacteriales</taxon>
        <taxon>Sphingobacteriaceae</taxon>
        <taxon>Olivibacter</taxon>
    </lineage>
</organism>
<protein>
    <submittedName>
        <fullName evidence="4">GlxA family transcriptional regulator</fullName>
    </submittedName>
</protein>
<dbReference type="PANTHER" id="PTHR43130:SF3">
    <property type="entry name" value="HTH-TYPE TRANSCRIPTIONAL REGULATOR RV1931C"/>
    <property type="match status" value="1"/>
</dbReference>
<feature type="domain" description="HTH araC/xylS-type" evidence="3">
    <location>
        <begin position="224"/>
        <end position="322"/>
    </location>
</feature>
<accession>A0ABV6HSV1</accession>
<dbReference type="InterPro" id="IPR052158">
    <property type="entry name" value="INH-QAR"/>
</dbReference>
<keyword evidence="5" id="KW-1185">Reference proteome</keyword>
<evidence type="ECO:0000313" key="4">
    <source>
        <dbReference type="EMBL" id="MFC0321727.1"/>
    </source>
</evidence>
<proteinExistence type="predicted"/>
<dbReference type="SUPFAM" id="SSF52317">
    <property type="entry name" value="Class I glutamine amidotransferase-like"/>
    <property type="match status" value="1"/>
</dbReference>
<keyword evidence="1" id="KW-0805">Transcription regulation</keyword>
<evidence type="ECO:0000256" key="1">
    <source>
        <dbReference type="ARBA" id="ARBA00023015"/>
    </source>
</evidence>
<dbReference type="PROSITE" id="PS01124">
    <property type="entry name" value="HTH_ARAC_FAMILY_2"/>
    <property type="match status" value="1"/>
</dbReference>
<dbReference type="SMART" id="SM00342">
    <property type="entry name" value="HTH_ARAC"/>
    <property type="match status" value="1"/>
</dbReference>
<dbReference type="InterPro" id="IPR002818">
    <property type="entry name" value="DJ-1/PfpI"/>
</dbReference>
<dbReference type="Pfam" id="PF01965">
    <property type="entry name" value="DJ-1_PfpI"/>
    <property type="match status" value="1"/>
</dbReference>